<reference evidence="1 2" key="1">
    <citation type="journal article" date="2012" name="BMC Genomics">
        <title>Comparative genomics of the white-rot fungi, Phanerochaete carnosa and P. chrysosporium, to elucidate the genetic basis of the distinct wood types they colonize.</title>
        <authorList>
            <person name="Suzuki H."/>
            <person name="MacDonald J."/>
            <person name="Syed K."/>
            <person name="Salamov A."/>
            <person name="Hori C."/>
            <person name="Aerts A."/>
            <person name="Henrissat B."/>
            <person name="Wiebenga A."/>
            <person name="vanKuyk P.A."/>
            <person name="Barry K."/>
            <person name="Lindquist E."/>
            <person name="LaButti K."/>
            <person name="Lapidus A."/>
            <person name="Lucas S."/>
            <person name="Coutinho P."/>
            <person name="Gong Y."/>
            <person name="Samejima M."/>
            <person name="Mahadevan R."/>
            <person name="Abou-Zaid M."/>
            <person name="de Vries R.P."/>
            <person name="Igarashi K."/>
            <person name="Yadav J.S."/>
            <person name="Grigoriev I.V."/>
            <person name="Master E.R."/>
        </authorList>
    </citation>
    <scope>NUCLEOTIDE SEQUENCE [LARGE SCALE GENOMIC DNA]</scope>
    <source>
        <strain evidence="1 2">HHB-10118-sp</strain>
    </source>
</reference>
<evidence type="ECO:0000313" key="2">
    <source>
        <dbReference type="Proteomes" id="UP000008370"/>
    </source>
</evidence>
<sequence>MESADGVLDFLGQNLTSSCVLATALYGPTRALYASLEGAGAIIDAFAIGLFVLDTLGYCATSAAPRPCARLLSCGRRLRGRPLVVIIFKARVFMISAP</sequence>
<dbReference type="Proteomes" id="UP000008370">
    <property type="component" value="Unassembled WGS sequence"/>
</dbReference>
<dbReference type="GeneID" id="18915747"/>
<dbReference type="InParanoid" id="K5WBG6"/>
<dbReference type="RefSeq" id="XP_007394148.1">
    <property type="nucleotide sequence ID" value="XM_007394086.1"/>
</dbReference>
<keyword evidence="2" id="KW-1185">Reference proteome</keyword>
<gene>
    <name evidence="1" type="ORF">PHACADRAFT_253347</name>
</gene>
<dbReference type="KEGG" id="pco:PHACADRAFT_253347"/>
<name>K5WBG6_PHACS</name>
<dbReference type="EMBL" id="JH930471">
    <property type="protein sequence ID" value="EKM56294.1"/>
    <property type="molecule type" value="Genomic_DNA"/>
</dbReference>
<proteinExistence type="predicted"/>
<dbReference type="AlphaFoldDB" id="K5WBG6"/>
<dbReference type="HOGENOM" id="CLU_2334337_0_0_1"/>
<evidence type="ECO:0000313" key="1">
    <source>
        <dbReference type="EMBL" id="EKM56294.1"/>
    </source>
</evidence>
<organism evidence="1 2">
    <name type="scientific">Phanerochaete carnosa (strain HHB-10118-sp)</name>
    <name type="common">White-rot fungus</name>
    <name type="synonym">Peniophora carnosa</name>
    <dbReference type="NCBI Taxonomy" id="650164"/>
    <lineage>
        <taxon>Eukaryota</taxon>
        <taxon>Fungi</taxon>
        <taxon>Dikarya</taxon>
        <taxon>Basidiomycota</taxon>
        <taxon>Agaricomycotina</taxon>
        <taxon>Agaricomycetes</taxon>
        <taxon>Polyporales</taxon>
        <taxon>Phanerochaetaceae</taxon>
        <taxon>Phanerochaete</taxon>
    </lineage>
</organism>
<accession>K5WBG6</accession>
<protein>
    <submittedName>
        <fullName evidence="1">Uncharacterized protein</fullName>
    </submittedName>
</protein>